<comment type="caution">
    <text evidence="2">The sequence shown here is derived from an EMBL/GenBank/DDBJ whole genome shotgun (WGS) entry which is preliminary data.</text>
</comment>
<name>A0AB94IUM0_9BACI</name>
<sequence length="151" mass="17210">MKFKPLIIFVLFLTVITSFLLPSKSFASWAYLFVVWDGYTYVVSEEYVTEIDKEIGHVTKYSDREGTYSGNFSNIYKKGTKYYSIKGISTDEAIAIQEKDGKYKKATREGEYAGNKNDFLEPSSSTIIIGILLLLLVIAISFYFVEKKGKK</sequence>
<keyword evidence="1" id="KW-1133">Transmembrane helix</keyword>
<dbReference type="AlphaFoldDB" id="A0AB94IUM0"/>
<dbReference type="Proteomes" id="UP000018877">
    <property type="component" value="Unassembled WGS sequence"/>
</dbReference>
<proteinExistence type="predicted"/>
<dbReference type="EMBL" id="ALAN01000008">
    <property type="protein sequence ID" value="ETI70794.1"/>
    <property type="molecule type" value="Genomic_DNA"/>
</dbReference>
<evidence type="ECO:0000256" key="1">
    <source>
        <dbReference type="SAM" id="Phobius"/>
    </source>
</evidence>
<evidence type="ECO:0000313" key="2">
    <source>
        <dbReference type="EMBL" id="ETI70794.1"/>
    </source>
</evidence>
<dbReference type="RefSeq" id="WP_024026285.1">
    <property type="nucleotide sequence ID" value="NZ_ALAN01000008.1"/>
</dbReference>
<reference evidence="2 3" key="1">
    <citation type="journal article" date="2014" name="Environ. Microbiol.">
        <title>The nitrate-ammonifying and nosZ-carrying bacterium Bacillus vireti is a potent source and sink for nitric and nitrous oxide under high nitrate conditions.</title>
        <authorList>
            <person name="Mania D."/>
            <person name="Heylen K."/>
            <person name="van Spanning R.J."/>
            <person name="Frostegard A."/>
        </authorList>
    </citation>
    <scope>NUCLEOTIDE SEQUENCE [LARGE SCALE GENOMIC DNA]</scope>
    <source>
        <strain evidence="2 3">LMG 21834</strain>
    </source>
</reference>
<protein>
    <submittedName>
        <fullName evidence="2">Uncharacterized protein</fullName>
    </submittedName>
</protein>
<feature type="transmembrane region" description="Helical" evidence="1">
    <location>
        <begin position="127"/>
        <end position="145"/>
    </location>
</feature>
<organism evidence="2 3">
    <name type="scientific">Neobacillus vireti LMG 21834</name>
    <dbReference type="NCBI Taxonomy" id="1131730"/>
    <lineage>
        <taxon>Bacteria</taxon>
        <taxon>Bacillati</taxon>
        <taxon>Bacillota</taxon>
        <taxon>Bacilli</taxon>
        <taxon>Bacillales</taxon>
        <taxon>Bacillaceae</taxon>
        <taxon>Neobacillus</taxon>
    </lineage>
</organism>
<keyword evidence="1" id="KW-0812">Transmembrane</keyword>
<keyword evidence="3" id="KW-1185">Reference proteome</keyword>
<gene>
    <name evidence="2" type="ORF">BAVI_00305</name>
</gene>
<keyword evidence="1" id="KW-0472">Membrane</keyword>
<accession>A0AB94IUM0</accession>
<evidence type="ECO:0000313" key="3">
    <source>
        <dbReference type="Proteomes" id="UP000018877"/>
    </source>
</evidence>